<dbReference type="PRINTS" id="PR00111">
    <property type="entry name" value="ABHYDROLASE"/>
</dbReference>
<dbReference type="SUPFAM" id="SSF53474">
    <property type="entry name" value="alpha/beta-Hydrolases"/>
    <property type="match status" value="1"/>
</dbReference>
<dbReference type="InterPro" id="IPR022742">
    <property type="entry name" value="Hydrolase_4"/>
</dbReference>
<keyword evidence="4" id="KW-1185">Reference proteome</keyword>
<dbReference type="Pfam" id="PF12146">
    <property type="entry name" value="Hydrolase_4"/>
    <property type="match status" value="1"/>
</dbReference>
<keyword evidence="1" id="KW-0472">Membrane</keyword>
<dbReference type="PIRSF" id="PIRSF037442">
    <property type="entry name" value="UCP037442_abhydr"/>
    <property type="match status" value="1"/>
</dbReference>
<sequence>MADDTTVDAPAPVVLGMVPAGGHRLKVRALAQEDASAPVVVVLPAMGVPARYYRAFVGQLHQRGLTAVTFDLRGQGESTPVAARRVRYGYQHLVDDLGDVLGLVESFYPRAPRYLLGHSLGGQVAMLHAARYPHRVRGVVLVAAGSVWFRGFPRARRAAVLAATQLVAGVSAVLGFWPGHRFGFGGRQAGPLMRDWARNARTGRYALAGSSYNYEAALSRLRLPLLTVSVADDWLAPPTSVDHLVGKAPRAPRTHRHYTSEQAGPGDLGHFAWTRRSGELARWIGEWVGGSADRVGRLGHRQAE</sequence>
<keyword evidence="1" id="KW-0812">Transmembrane</keyword>
<dbReference type="Gene3D" id="3.40.50.1820">
    <property type="entry name" value="alpha/beta hydrolase"/>
    <property type="match status" value="1"/>
</dbReference>
<evidence type="ECO:0000313" key="3">
    <source>
        <dbReference type="EMBL" id="MEY8040632.1"/>
    </source>
</evidence>
<reference evidence="3 4" key="1">
    <citation type="submission" date="2024-08" db="EMBL/GenBank/DDBJ databases">
        <title>Genome mining of Saccharopolyspora cebuensis PGLac3 from Nigerian medicinal plant.</title>
        <authorList>
            <person name="Ezeobiora C.E."/>
            <person name="Igbokwe N.H."/>
            <person name="Amin D.H."/>
            <person name="Mendie U.E."/>
        </authorList>
    </citation>
    <scope>NUCLEOTIDE SEQUENCE [LARGE SCALE GENOMIC DNA]</scope>
    <source>
        <strain evidence="3 4">PGLac3</strain>
    </source>
</reference>
<feature type="domain" description="Serine aminopeptidase S33" evidence="2">
    <location>
        <begin position="38"/>
        <end position="146"/>
    </location>
</feature>
<keyword evidence="1" id="KW-1133">Transmembrane helix</keyword>
<gene>
    <name evidence="3" type="ORF">AB8O55_14595</name>
</gene>
<dbReference type="PANTHER" id="PTHR43433:SF5">
    <property type="entry name" value="AB HYDROLASE-1 DOMAIN-CONTAINING PROTEIN"/>
    <property type="match status" value="1"/>
</dbReference>
<name>A0ABV4CKK0_9PSEU</name>
<dbReference type="RefSeq" id="WP_345365305.1">
    <property type="nucleotide sequence ID" value="NZ_BAABII010000013.1"/>
</dbReference>
<accession>A0ABV4CKK0</accession>
<evidence type="ECO:0000313" key="4">
    <source>
        <dbReference type="Proteomes" id="UP001564626"/>
    </source>
</evidence>
<organism evidence="3 4">
    <name type="scientific">Saccharopolyspora cebuensis</name>
    <dbReference type="NCBI Taxonomy" id="418759"/>
    <lineage>
        <taxon>Bacteria</taxon>
        <taxon>Bacillati</taxon>
        <taxon>Actinomycetota</taxon>
        <taxon>Actinomycetes</taxon>
        <taxon>Pseudonocardiales</taxon>
        <taxon>Pseudonocardiaceae</taxon>
        <taxon>Saccharopolyspora</taxon>
    </lineage>
</organism>
<keyword evidence="3" id="KW-0378">Hydrolase</keyword>
<feature type="transmembrane region" description="Helical" evidence="1">
    <location>
        <begin position="158"/>
        <end position="177"/>
    </location>
</feature>
<dbReference type="InterPro" id="IPR050471">
    <property type="entry name" value="AB_hydrolase"/>
</dbReference>
<dbReference type="PANTHER" id="PTHR43433">
    <property type="entry name" value="HYDROLASE, ALPHA/BETA FOLD FAMILY PROTEIN"/>
    <property type="match status" value="1"/>
</dbReference>
<comment type="caution">
    <text evidence="3">The sequence shown here is derived from an EMBL/GenBank/DDBJ whole genome shotgun (WGS) entry which is preliminary data.</text>
</comment>
<dbReference type="InterPro" id="IPR017208">
    <property type="entry name" value="UCP037442_abhydr"/>
</dbReference>
<dbReference type="GO" id="GO:0016787">
    <property type="term" value="F:hydrolase activity"/>
    <property type="evidence" value="ECO:0007669"/>
    <property type="project" value="UniProtKB-KW"/>
</dbReference>
<protein>
    <submittedName>
        <fullName evidence="3">Alpha/beta fold hydrolase</fullName>
    </submittedName>
</protein>
<dbReference type="Proteomes" id="UP001564626">
    <property type="component" value="Unassembled WGS sequence"/>
</dbReference>
<dbReference type="InterPro" id="IPR029058">
    <property type="entry name" value="AB_hydrolase_fold"/>
</dbReference>
<dbReference type="InterPro" id="IPR000073">
    <property type="entry name" value="AB_hydrolase_1"/>
</dbReference>
<proteinExistence type="predicted"/>
<evidence type="ECO:0000256" key="1">
    <source>
        <dbReference type="SAM" id="Phobius"/>
    </source>
</evidence>
<evidence type="ECO:0000259" key="2">
    <source>
        <dbReference type="Pfam" id="PF12146"/>
    </source>
</evidence>
<dbReference type="EMBL" id="JBGEHV010000024">
    <property type="protein sequence ID" value="MEY8040632.1"/>
    <property type="molecule type" value="Genomic_DNA"/>
</dbReference>